<feature type="non-terminal residue" evidence="1">
    <location>
        <position position="88"/>
    </location>
</feature>
<keyword evidence="2" id="KW-1185">Reference proteome</keyword>
<sequence>RQTRKTRQRDVQSAEKLKRLRKELEDGRQLVILSYEREVQKREFLNLERMIFEQRAKLKEMKLKLGIKGEDDDLFNNKRLGRVVRLRG</sequence>
<organism evidence="1 2">
    <name type="scientific">Verticillium longisporum</name>
    <name type="common">Verticillium dahliae var. longisporum</name>
    <dbReference type="NCBI Taxonomy" id="100787"/>
    <lineage>
        <taxon>Eukaryota</taxon>
        <taxon>Fungi</taxon>
        <taxon>Dikarya</taxon>
        <taxon>Ascomycota</taxon>
        <taxon>Pezizomycotina</taxon>
        <taxon>Sordariomycetes</taxon>
        <taxon>Hypocreomycetidae</taxon>
        <taxon>Glomerellales</taxon>
        <taxon>Plectosphaerellaceae</taxon>
        <taxon>Verticillium</taxon>
    </lineage>
</organism>
<feature type="non-terminal residue" evidence="1">
    <location>
        <position position="1"/>
    </location>
</feature>
<proteinExistence type="predicted"/>
<dbReference type="STRING" id="100787.A0A0G4KH50"/>
<dbReference type="EMBL" id="CVQH01000781">
    <property type="protein sequence ID" value="CRJ90362.1"/>
    <property type="molecule type" value="Genomic_DNA"/>
</dbReference>
<evidence type="ECO:0000313" key="2">
    <source>
        <dbReference type="Proteomes" id="UP000044602"/>
    </source>
</evidence>
<evidence type="ECO:0000313" key="1">
    <source>
        <dbReference type="EMBL" id="CRJ90362.1"/>
    </source>
</evidence>
<name>A0A0G4KH50_VERLO</name>
<gene>
    <name evidence="1" type="ORF">BN1708_017023</name>
</gene>
<accession>A0A0G4KH50</accession>
<dbReference type="AlphaFoldDB" id="A0A0G4KH50"/>
<reference evidence="1 2" key="1">
    <citation type="submission" date="2015-05" db="EMBL/GenBank/DDBJ databases">
        <authorList>
            <person name="Wang D.B."/>
            <person name="Wang M."/>
        </authorList>
    </citation>
    <scope>NUCLEOTIDE SEQUENCE [LARGE SCALE GENOMIC DNA]</scope>
    <source>
        <strain evidence="1">VL1</strain>
    </source>
</reference>
<protein>
    <submittedName>
        <fullName evidence="1">Uncharacterized protein</fullName>
    </submittedName>
</protein>
<dbReference type="Proteomes" id="UP000044602">
    <property type="component" value="Unassembled WGS sequence"/>
</dbReference>